<dbReference type="AlphaFoldDB" id="A0A0J5TIX4"/>
<feature type="transmembrane region" description="Helical" evidence="6">
    <location>
        <begin position="78"/>
        <end position="98"/>
    </location>
</feature>
<dbReference type="Pfam" id="PF01384">
    <property type="entry name" value="PHO4"/>
    <property type="match status" value="2"/>
</dbReference>
<evidence type="ECO:0000256" key="4">
    <source>
        <dbReference type="ARBA" id="ARBA00022989"/>
    </source>
</evidence>
<dbReference type="GO" id="GO:0016020">
    <property type="term" value="C:membrane"/>
    <property type="evidence" value="ECO:0007669"/>
    <property type="project" value="UniProtKB-SubCell"/>
</dbReference>
<feature type="transmembrane region" description="Helical" evidence="6">
    <location>
        <begin position="159"/>
        <end position="180"/>
    </location>
</feature>
<feature type="transmembrane region" description="Helical" evidence="6">
    <location>
        <begin position="238"/>
        <end position="255"/>
    </location>
</feature>
<dbReference type="GO" id="GO:0005315">
    <property type="term" value="F:phosphate transmembrane transporter activity"/>
    <property type="evidence" value="ECO:0007669"/>
    <property type="project" value="InterPro"/>
</dbReference>
<comment type="subcellular location">
    <subcellularLocation>
        <location evidence="1">Membrane</location>
        <topology evidence="1">Multi-pass membrane protein</topology>
    </subcellularLocation>
</comment>
<evidence type="ECO:0000256" key="1">
    <source>
        <dbReference type="ARBA" id="ARBA00004141"/>
    </source>
</evidence>
<dbReference type="PANTHER" id="PTHR11101">
    <property type="entry name" value="PHOSPHATE TRANSPORTER"/>
    <property type="match status" value="1"/>
</dbReference>
<comment type="caution">
    <text evidence="7">The sequence shown here is derived from an EMBL/GenBank/DDBJ whole genome shotgun (WGS) entry which is preliminary data.</text>
</comment>
<evidence type="ECO:0000256" key="6">
    <source>
        <dbReference type="SAM" id="Phobius"/>
    </source>
</evidence>
<evidence type="ECO:0000256" key="3">
    <source>
        <dbReference type="ARBA" id="ARBA00022692"/>
    </source>
</evidence>
<dbReference type="PATRIC" id="fig|189381.10.peg.3648"/>
<evidence type="ECO:0000256" key="2">
    <source>
        <dbReference type="ARBA" id="ARBA00022448"/>
    </source>
</evidence>
<dbReference type="InterPro" id="IPR001204">
    <property type="entry name" value="Phos_transporter"/>
</dbReference>
<accession>A0A0J5TIX4</accession>
<keyword evidence="4 6" id="KW-1133">Transmembrane helix</keyword>
<dbReference type="EMBL" id="LQQY01000034">
    <property type="protein sequence ID" value="KZE45350.1"/>
    <property type="molecule type" value="Genomic_DNA"/>
</dbReference>
<keyword evidence="3 6" id="KW-0812">Transmembrane</keyword>
<feature type="transmembrane region" description="Helical" evidence="6">
    <location>
        <begin position="40"/>
        <end position="58"/>
    </location>
</feature>
<keyword evidence="5 6" id="KW-0472">Membrane</keyword>
<feature type="transmembrane region" description="Helical" evidence="6">
    <location>
        <begin position="128"/>
        <end position="147"/>
    </location>
</feature>
<feature type="transmembrane region" description="Helical" evidence="6">
    <location>
        <begin position="315"/>
        <end position="336"/>
    </location>
</feature>
<evidence type="ECO:0000313" key="7">
    <source>
        <dbReference type="EMBL" id="KZE45350.1"/>
    </source>
</evidence>
<protein>
    <submittedName>
        <fullName evidence="7">Sulfate permease</fullName>
    </submittedName>
</protein>
<dbReference type="GO" id="GO:0035435">
    <property type="term" value="P:phosphate ion transmembrane transport"/>
    <property type="evidence" value="ECO:0007669"/>
    <property type="project" value="TreeGrafter"/>
</dbReference>
<keyword evidence="2" id="KW-0813">Transport</keyword>
<reference evidence="8" key="1">
    <citation type="submission" date="2016-01" db="EMBL/GenBank/DDBJ databases">
        <title>Whole genome sequencing of Bhargavaea cecembensis T14.</title>
        <authorList>
            <person name="Hong K.W."/>
        </authorList>
    </citation>
    <scope>NUCLEOTIDE SEQUENCE [LARGE SCALE GENOMIC DNA]</scope>
    <source>
        <strain evidence="8">M19</strain>
    </source>
</reference>
<gene>
    <name evidence="7" type="ORF">AV649_03915</name>
</gene>
<feature type="transmembrane region" description="Helical" evidence="6">
    <location>
        <begin position="200"/>
        <end position="218"/>
    </location>
</feature>
<evidence type="ECO:0000256" key="5">
    <source>
        <dbReference type="ARBA" id="ARBA00023136"/>
    </source>
</evidence>
<organism evidence="7 8">
    <name type="scientific">Rossellomorea marisflavi</name>
    <dbReference type="NCBI Taxonomy" id="189381"/>
    <lineage>
        <taxon>Bacteria</taxon>
        <taxon>Bacillati</taxon>
        <taxon>Bacillota</taxon>
        <taxon>Bacilli</taxon>
        <taxon>Bacillales</taxon>
        <taxon>Bacillaceae</taxon>
        <taxon>Rossellomorea</taxon>
    </lineage>
</organism>
<dbReference type="Proteomes" id="UP000076510">
    <property type="component" value="Unassembled WGS sequence"/>
</dbReference>
<name>A0A0J5TIX4_9BACI</name>
<evidence type="ECO:0000313" key="8">
    <source>
        <dbReference type="Proteomes" id="UP000076510"/>
    </source>
</evidence>
<sequence>MLEIIAIIISLFFAMNIGASGAAATMGVAYGSGAIKKMKVALVICSIGVLAGAVLGGGEVVKTIGSGIIPSTILTSKLVIIILLSATCSLFIANLMGIPLSTSEVTVGAVVGVGVAYQVLFIKSLLTIMLFWVIVPFTAFILTWLLAKGLYGLEKRGWTFNHTWIGYVLILAGFLEAFSAGMNNVANAVGPLVGAGMLKAGPAVWVGGAFVAIGALLLGAKVVETNGKKITRFTKPEGILISSVGAGLVITSSIFGLPVPLVQVTSSSIIGLGTARNGREVIQSDIVKKIVKIWIVSPLVSLSISYFLVKLLVDYDIYSIIIPVSVMIATIGALSLMKAIRKEKRAVHEDGGGI</sequence>
<dbReference type="PANTHER" id="PTHR11101:SF80">
    <property type="entry name" value="PHOSPHATE TRANSPORTER"/>
    <property type="match status" value="1"/>
</dbReference>
<feature type="transmembrane region" description="Helical" evidence="6">
    <location>
        <begin position="6"/>
        <end position="28"/>
    </location>
</feature>
<proteinExistence type="predicted"/>